<reference evidence="1 2" key="1">
    <citation type="submission" date="2016-01" db="EMBL/GenBank/DDBJ databases">
        <authorList>
            <person name="Brown R."/>
        </authorList>
    </citation>
    <scope>NUCLEOTIDE SEQUENCE [LARGE SCALE GENOMIC DNA]</scope>
    <source>
        <strain evidence="1">Sporomusa sphaeroides DSM 2875</strain>
    </source>
</reference>
<evidence type="ECO:0000313" key="2">
    <source>
        <dbReference type="Proteomes" id="UP000245702"/>
    </source>
</evidence>
<dbReference type="Proteomes" id="UP000245702">
    <property type="component" value="Unassembled WGS sequence"/>
</dbReference>
<sequence length="62" mass="6930">MPQIHSDVNIHDIVMLVLSRASFASTSPEQMAAEVAQKYIQVRSIILEEIKQHANPGTMIIK</sequence>
<dbReference type="EMBL" id="FCOW01000004">
    <property type="protein sequence ID" value="CVK18432.1"/>
    <property type="molecule type" value="Genomic_DNA"/>
</dbReference>
<evidence type="ECO:0000313" key="1">
    <source>
        <dbReference type="EMBL" id="CVK18432.1"/>
    </source>
</evidence>
<name>A0ABM9W0G0_9FIRM</name>
<keyword evidence="2" id="KW-1185">Reference proteome</keyword>
<accession>A0ABM9W0G0</accession>
<organism evidence="1 2">
    <name type="scientific">Sporomusa sphaeroides DSM 2875</name>
    <dbReference type="NCBI Taxonomy" id="1337886"/>
    <lineage>
        <taxon>Bacteria</taxon>
        <taxon>Bacillati</taxon>
        <taxon>Bacillota</taxon>
        <taxon>Negativicutes</taxon>
        <taxon>Selenomonadales</taxon>
        <taxon>Sporomusaceae</taxon>
        <taxon>Sporomusa</taxon>
    </lineage>
</organism>
<gene>
    <name evidence="1" type="ORF">SSPH_01070</name>
</gene>
<proteinExistence type="predicted"/>
<comment type="caution">
    <text evidence="1">The sequence shown here is derived from an EMBL/GenBank/DDBJ whole genome shotgun (WGS) entry which is preliminary data.</text>
</comment>
<protein>
    <submittedName>
        <fullName evidence="1">Uncharacterized protein</fullName>
    </submittedName>
</protein>